<dbReference type="Gene3D" id="1.10.530.10">
    <property type="match status" value="1"/>
</dbReference>
<feature type="domain" description="Glycoside hydrolase family 19 catalytic" evidence="3">
    <location>
        <begin position="170"/>
        <end position="180"/>
    </location>
</feature>
<dbReference type="Gene3D" id="3.30.20.10">
    <property type="entry name" value="Endochitinase, domain 2"/>
    <property type="match status" value="1"/>
</dbReference>
<evidence type="ECO:0000313" key="5">
    <source>
        <dbReference type="Proteomes" id="UP001595906"/>
    </source>
</evidence>
<evidence type="ECO:0000259" key="3">
    <source>
        <dbReference type="PROSITE" id="PS00774"/>
    </source>
</evidence>
<accession>A0ABV8PZQ5</accession>
<dbReference type="Proteomes" id="UP001595906">
    <property type="component" value="Unassembled WGS sequence"/>
</dbReference>
<sequence>MKATSLVIALLIFTQNFCQNTSSTLRHLISKKQYQQLFPHHDTIYSYENFIAAANGFPSFANEGNTLQNKQELAAFFANIAHETTNGWQGAKGGPYAWGLVFKEEQACVNKPCPVYNTGGLSKYTPAAGKNYFGRGPIQISYAYNYGLAGDELQLPLLQQPELVASNGIIAFKTALWFWMKAQKPKPSCHDVMCGKWQANAEDSIQKRVPGFGMTILIINGGLECNTTDKAFIENRNERIGFYKYFAKLLGISTDTNCDCKGMGVY</sequence>
<keyword evidence="2" id="KW-1015">Disulfide bond</keyword>
<dbReference type="InterPro" id="IPR000726">
    <property type="entry name" value="Glyco_hydro_19_cat"/>
</dbReference>
<keyword evidence="1" id="KW-0611">Plant defense</keyword>
<dbReference type="InterPro" id="IPR016283">
    <property type="entry name" value="Glyco_hydro_19"/>
</dbReference>
<name>A0ABV8PZQ5_9BACT</name>
<dbReference type="PROSITE" id="PS00774">
    <property type="entry name" value="CHITINASE_19_2"/>
    <property type="match status" value="1"/>
</dbReference>
<keyword evidence="5" id="KW-1185">Reference proteome</keyword>
<proteinExistence type="predicted"/>
<dbReference type="CDD" id="cd00325">
    <property type="entry name" value="chitinase_GH19"/>
    <property type="match status" value="1"/>
</dbReference>
<dbReference type="Pfam" id="PF00182">
    <property type="entry name" value="Glyco_hydro_19"/>
    <property type="match status" value="1"/>
</dbReference>
<dbReference type="RefSeq" id="WP_379014118.1">
    <property type="nucleotide sequence ID" value="NZ_JBHSDC010000022.1"/>
</dbReference>
<organism evidence="4 5">
    <name type="scientific">Parasediminibacterium paludis</name>
    <dbReference type="NCBI Taxonomy" id="908966"/>
    <lineage>
        <taxon>Bacteria</taxon>
        <taxon>Pseudomonadati</taxon>
        <taxon>Bacteroidota</taxon>
        <taxon>Chitinophagia</taxon>
        <taxon>Chitinophagales</taxon>
        <taxon>Chitinophagaceae</taxon>
        <taxon>Parasediminibacterium</taxon>
    </lineage>
</organism>
<dbReference type="PIRSF" id="PIRSF001060">
    <property type="entry name" value="Endochitinase"/>
    <property type="match status" value="1"/>
</dbReference>
<evidence type="ECO:0000256" key="1">
    <source>
        <dbReference type="ARBA" id="ARBA00022821"/>
    </source>
</evidence>
<evidence type="ECO:0000256" key="2">
    <source>
        <dbReference type="ARBA" id="ARBA00023157"/>
    </source>
</evidence>
<comment type="caution">
    <text evidence="4">The sequence shown here is derived from an EMBL/GenBank/DDBJ whole genome shotgun (WGS) entry which is preliminary data.</text>
</comment>
<dbReference type="SUPFAM" id="SSF53955">
    <property type="entry name" value="Lysozyme-like"/>
    <property type="match status" value="1"/>
</dbReference>
<evidence type="ECO:0000313" key="4">
    <source>
        <dbReference type="EMBL" id="MFC4232315.1"/>
    </source>
</evidence>
<dbReference type="InterPro" id="IPR023346">
    <property type="entry name" value="Lysozyme-like_dom_sf"/>
</dbReference>
<dbReference type="PANTHER" id="PTHR22595">
    <property type="entry name" value="CHITINASE-RELATED"/>
    <property type="match status" value="1"/>
</dbReference>
<gene>
    <name evidence="4" type="ORF">ACFOW1_10465</name>
</gene>
<dbReference type="PANTHER" id="PTHR22595:SF79">
    <property type="entry name" value="CHITINASE 12"/>
    <property type="match status" value="1"/>
</dbReference>
<protein>
    <submittedName>
        <fullName evidence="4">Chitinase</fullName>
    </submittedName>
</protein>
<dbReference type="EMBL" id="JBHSDC010000022">
    <property type="protein sequence ID" value="MFC4232315.1"/>
    <property type="molecule type" value="Genomic_DNA"/>
</dbReference>
<reference evidence="5" key="1">
    <citation type="journal article" date="2019" name="Int. J. Syst. Evol. Microbiol.">
        <title>The Global Catalogue of Microorganisms (GCM) 10K type strain sequencing project: providing services to taxonomists for standard genome sequencing and annotation.</title>
        <authorList>
            <consortium name="The Broad Institute Genomics Platform"/>
            <consortium name="The Broad Institute Genome Sequencing Center for Infectious Disease"/>
            <person name="Wu L."/>
            <person name="Ma J."/>
        </authorList>
    </citation>
    <scope>NUCLEOTIDE SEQUENCE [LARGE SCALE GENOMIC DNA]</scope>
    <source>
        <strain evidence="5">CECT 8010</strain>
    </source>
</reference>